<dbReference type="PROSITE" id="PS51116">
    <property type="entry name" value="LAMININ_IVB"/>
    <property type="match status" value="1"/>
</dbReference>
<evidence type="ECO:0000256" key="2">
    <source>
        <dbReference type="ARBA" id="ARBA00022525"/>
    </source>
</evidence>
<reference evidence="7" key="1">
    <citation type="journal article" date="2020" name="mSystems">
        <title>Genome- and Community-Level Interaction Insights into Carbon Utilization and Element Cycling Functions of Hydrothermarchaeota in Hydrothermal Sediment.</title>
        <authorList>
            <person name="Zhou Z."/>
            <person name="Liu Y."/>
            <person name="Xu W."/>
            <person name="Pan J."/>
            <person name="Luo Z.H."/>
            <person name="Li M."/>
        </authorList>
    </citation>
    <scope>NUCLEOTIDE SEQUENCE [LARGE SCALE GENOMIC DNA]</scope>
    <source>
        <strain evidence="7">HyVt-45</strain>
    </source>
</reference>
<dbReference type="PROSITE" id="PS51857">
    <property type="entry name" value="CSD_2"/>
    <property type="match status" value="1"/>
</dbReference>
<dbReference type="InterPro" id="IPR002059">
    <property type="entry name" value="CSP_DNA-bd"/>
</dbReference>
<comment type="caution">
    <text evidence="7">The sequence shown here is derived from an EMBL/GenBank/DDBJ whole genome shotgun (WGS) entry which is preliminary data.</text>
</comment>
<feature type="domain" description="Laminin IV type B" evidence="5">
    <location>
        <begin position="1"/>
        <end position="34"/>
    </location>
</feature>
<evidence type="ECO:0000256" key="4">
    <source>
        <dbReference type="ARBA" id="ARBA00022869"/>
    </source>
</evidence>
<dbReference type="Gene3D" id="2.40.50.140">
    <property type="entry name" value="Nucleic acid-binding proteins"/>
    <property type="match status" value="1"/>
</dbReference>
<dbReference type="EMBL" id="DRKW01000083">
    <property type="protein sequence ID" value="HEB73885.1"/>
    <property type="molecule type" value="Genomic_DNA"/>
</dbReference>
<evidence type="ECO:0000259" key="5">
    <source>
        <dbReference type="PROSITE" id="PS51116"/>
    </source>
</evidence>
<keyword evidence="3" id="KW-0272">Extracellular matrix</keyword>
<dbReference type="AlphaFoldDB" id="A0A7V1I3Q8"/>
<accession>A0A7V1I3Q8</accession>
<evidence type="ECO:0000259" key="6">
    <source>
        <dbReference type="PROSITE" id="PS51857"/>
    </source>
</evidence>
<name>A0A7V1I3Q8_DESA2</name>
<evidence type="ECO:0000256" key="3">
    <source>
        <dbReference type="ARBA" id="ARBA00022530"/>
    </source>
</evidence>
<feature type="domain" description="CSD" evidence="6">
    <location>
        <begin position="1"/>
        <end position="33"/>
    </location>
</feature>
<dbReference type="Pfam" id="PF00313">
    <property type="entry name" value="CSD"/>
    <property type="match status" value="1"/>
</dbReference>
<dbReference type="SUPFAM" id="SSF50249">
    <property type="entry name" value="Nucleic acid-binding proteins"/>
    <property type="match status" value="1"/>
</dbReference>
<dbReference type="GO" id="GO:0005604">
    <property type="term" value="C:basement membrane"/>
    <property type="evidence" value="ECO:0007669"/>
    <property type="project" value="UniProtKB-SubCell"/>
</dbReference>
<proteinExistence type="predicted"/>
<organism evidence="7">
    <name type="scientific">Desulfofervidus auxilii</name>
    <dbReference type="NCBI Taxonomy" id="1621989"/>
    <lineage>
        <taxon>Bacteria</taxon>
        <taxon>Pseudomonadati</taxon>
        <taxon>Thermodesulfobacteriota</taxon>
        <taxon>Candidatus Desulfofervidia</taxon>
        <taxon>Candidatus Desulfofervidales</taxon>
        <taxon>Candidatus Desulfofervidaceae</taxon>
        <taxon>Candidatus Desulfofervidus</taxon>
    </lineage>
</organism>
<comment type="subcellular location">
    <subcellularLocation>
        <location evidence="1">Secreted</location>
        <location evidence="1">Extracellular space</location>
        <location evidence="1">Extracellular matrix</location>
        <location evidence="1">Basement membrane</location>
    </subcellularLocation>
</comment>
<dbReference type="Proteomes" id="UP000886268">
    <property type="component" value="Unassembled WGS sequence"/>
</dbReference>
<dbReference type="InterPro" id="IPR012340">
    <property type="entry name" value="NA-bd_OB-fold"/>
</dbReference>
<sequence length="34" mass="3791">IEGEGYKTLKEGQEVEFEVVESPKGLQASKVIRL</sequence>
<evidence type="ECO:0000256" key="1">
    <source>
        <dbReference type="ARBA" id="ARBA00004302"/>
    </source>
</evidence>
<dbReference type="GO" id="GO:0003676">
    <property type="term" value="F:nucleic acid binding"/>
    <property type="evidence" value="ECO:0007669"/>
    <property type="project" value="InterPro"/>
</dbReference>
<keyword evidence="2" id="KW-0964">Secreted</keyword>
<dbReference type="InterPro" id="IPR013015">
    <property type="entry name" value="Laminin_IV_B"/>
</dbReference>
<protein>
    <recommendedName>
        <fullName evidence="8">Cold-shock protein</fullName>
    </recommendedName>
</protein>
<evidence type="ECO:0000313" key="7">
    <source>
        <dbReference type="EMBL" id="HEB73885.1"/>
    </source>
</evidence>
<feature type="non-terminal residue" evidence="7">
    <location>
        <position position="1"/>
    </location>
</feature>
<keyword evidence="4" id="KW-0084">Basement membrane</keyword>
<gene>
    <name evidence="7" type="ORF">ENJ03_01510</name>
</gene>
<evidence type="ECO:0008006" key="8">
    <source>
        <dbReference type="Google" id="ProtNLM"/>
    </source>
</evidence>